<evidence type="ECO:0000259" key="16">
    <source>
        <dbReference type="Pfam" id="PF01756"/>
    </source>
</evidence>
<dbReference type="InterPro" id="IPR036250">
    <property type="entry name" value="AcylCo_DH-like_C"/>
</dbReference>
<gene>
    <name evidence="19" type="ORF">L596_021818</name>
</gene>
<protein>
    <recommendedName>
        <fullName evidence="13">Acyl-coenzyme A oxidase</fullName>
    </recommendedName>
</protein>
<evidence type="ECO:0000256" key="6">
    <source>
        <dbReference type="ARBA" id="ARBA00022741"/>
    </source>
</evidence>
<keyword evidence="8" id="KW-0276">Fatty acid metabolism</keyword>
<comment type="pathway">
    <text evidence="3">Lipid metabolism; peroxisomal fatty acid beta-oxidation.</text>
</comment>
<evidence type="ECO:0000256" key="14">
    <source>
        <dbReference type="PIRSR" id="PIRSR000168-1"/>
    </source>
</evidence>
<evidence type="ECO:0000256" key="13">
    <source>
        <dbReference type="PIRNR" id="PIRNR000168"/>
    </source>
</evidence>
<evidence type="ECO:0000313" key="19">
    <source>
        <dbReference type="EMBL" id="TKR69693.1"/>
    </source>
</evidence>
<dbReference type="GO" id="GO:0071949">
    <property type="term" value="F:FAD binding"/>
    <property type="evidence" value="ECO:0007669"/>
    <property type="project" value="InterPro"/>
</dbReference>
<feature type="domain" description="Acyl-CoA oxidase C-alpha1" evidence="18">
    <location>
        <begin position="208"/>
        <end position="369"/>
    </location>
</feature>
<feature type="domain" description="Acyl-coenzyme A oxidase N-terminal" evidence="17">
    <location>
        <begin position="11"/>
        <end position="65"/>
    </location>
</feature>
<keyword evidence="10" id="KW-0560">Oxidoreductase</keyword>
<dbReference type="FunFam" id="1.20.140.10:FF:000013">
    <property type="entry name" value="Acyl-coenzyme A oxidase"/>
    <property type="match status" value="1"/>
</dbReference>
<dbReference type="SUPFAM" id="SSF56645">
    <property type="entry name" value="Acyl-CoA dehydrogenase NM domain-like"/>
    <property type="match status" value="1"/>
</dbReference>
<dbReference type="GO" id="GO:0005504">
    <property type="term" value="F:fatty acid binding"/>
    <property type="evidence" value="ECO:0007669"/>
    <property type="project" value="TreeGrafter"/>
</dbReference>
<dbReference type="Gene3D" id="1.20.140.10">
    <property type="entry name" value="Butyryl-CoA Dehydrogenase, subunit A, domain 3"/>
    <property type="match status" value="2"/>
</dbReference>
<feature type="active site" description="Proton acceptor" evidence="14">
    <location>
        <position position="354"/>
    </location>
</feature>
<dbReference type="InterPro" id="IPR029320">
    <property type="entry name" value="Acyl-CoA_ox_N"/>
</dbReference>
<comment type="subcellular location">
    <subcellularLocation>
        <location evidence="2">Peroxisome</location>
    </subcellularLocation>
</comment>
<sequence length="599" mass="67370">MRKHLDKAVDRNNINETGLFQILVGHLDGTPINLHNSMFVPTLQTQADKEQQRQWLHRAQNLEIIGTYAQTELGHGTMLRRLETTATFDKASDSFILTPPPPPPATKWWPGNLAKVSNYAIVAAQLCIDGKSYGPHTFLVQLRCENTHKALPGVDVGDIGPKFGINSVDNGYLRLHHVKIPRRNMMMAYAKVEKDGTYVKPIHSKLSYGAMVHVRANMITQQATFLAMCATICTRYSCVRHQGQINPKEAEVQVLDYQTQQHRLFPQIARAFAFFFTGNYIKKLYCRVVDDIKSGNADLLPELHALTSGLKALVTHQTGLGIEQCRMACGGHGYSEASGIPIQYCQAIGGATYEGENMVMLLQTARFLIKATAKVRAGQKPTGKSQVDYLFKNGPRHCRIDQTVVTVDAPNTGPIIECFEHMARRLTMKAYDRLQLAKHSGRADYDAWNDCAVDLTKASRAHTRLFLAKIFVETVKDVTDFGVANVLSDIMNLYLMYELTDCSQHLLEDGFINGQQLSYVQKAVYKLLEKIRPNAVSIVDSWAFDDRQLKSVLGRRDGNVYEHMLEWAKFSELNKTDVIPAFDKYLGPMMKENRAKAKI</sequence>
<dbReference type="GO" id="GO:0055088">
    <property type="term" value="P:lipid homeostasis"/>
    <property type="evidence" value="ECO:0007669"/>
    <property type="project" value="TreeGrafter"/>
</dbReference>
<dbReference type="PANTHER" id="PTHR10909:SF250">
    <property type="entry name" value="PEROXISOMAL ACYL-COENZYME A OXIDASE 1"/>
    <property type="match status" value="1"/>
</dbReference>
<dbReference type="InterPro" id="IPR012258">
    <property type="entry name" value="Acyl-CoA_oxidase"/>
</dbReference>
<dbReference type="InterPro" id="IPR009100">
    <property type="entry name" value="AcylCoA_DH/oxidase_NM_dom_sf"/>
</dbReference>
<dbReference type="Pfam" id="PF22924">
    <property type="entry name" value="ACOX_C_alpha1"/>
    <property type="match status" value="1"/>
</dbReference>
<evidence type="ECO:0000256" key="3">
    <source>
        <dbReference type="ARBA" id="ARBA00004846"/>
    </source>
</evidence>
<dbReference type="GO" id="GO:0003997">
    <property type="term" value="F:acyl-CoA oxidase activity"/>
    <property type="evidence" value="ECO:0007669"/>
    <property type="project" value="InterPro"/>
</dbReference>
<dbReference type="AlphaFoldDB" id="A0A4U5MKP9"/>
<evidence type="ECO:0000256" key="4">
    <source>
        <dbReference type="ARBA" id="ARBA00006288"/>
    </source>
</evidence>
<dbReference type="Gene3D" id="1.10.540.10">
    <property type="entry name" value="Acyl-CoA dehydrogenase/oxidase, N-terminal domain"/>
    <property type="match status" value="1"/>
</dbReference>
<dbReference type="OrthoDB" id="538336at2759"/>
<dbReference type="GO" id="GO:0005524">
    <property type="term" value="F:ATP binding"/>
    <property type="evidence" value="ECO:0007669"/>
    <property type="project" value="UniProtKB-KW"/>
</dbReference>
<dbReference type="FunFam" id="2.40.110.10:FF:000003">
    <property type="entry name" value="Acyl-coenzyme A oxidase"/>
    <property type="match status" value="1"/>
</dbReference>
<keyword evidence="20" id="KW-1185">Reference proteome</keyword>
<dbReference type="SUPFAM" id="SSF47203">
    <property type="entry name" value="Acyl-CoA dehydrogenase C-terminal domain-like"/>
    <property type="match status" value="2"/>
</dbReference>
<reference evidence="19 20" key="1">
    <citation type="journal article" date="2015" name="Genome Biol.">
        <title>Comparative genomics of Steinernema reveals deeply conserved gene regulatory networks.</title>
        <authorList>
            <person name="Dillman A.R."/>
            <person name="Macchietto M."/>
            <person name="Porter C.F."/>
            <person name="Rogers A."/>
            <person name="Williams B."/>
            <person name="Antoshechkin I."/>
            <person name="Lee M.M."/>
            <person name="Goodwin Z."/>
            <person name="Lu X."/>
            <person name="Lewis E.E."/>
            <person name="Goodrich-Blair H."/>
            <person name="Stock S.P."/>
            <person name="Adams B.J."/>
            <person name="Sternberg P.W."/>
            <person name="Mortazavi A."/>
        </authorList>
    </citation>
    <scope>NUCLEOTIDE SEQUENCE [LARGE SCALE GENOMIC DNA]</scope>
    <source>
        <strain evidence="19 20">ALL</strain>
    </source>
</reference>
<dbReference type="STRING" id="34508.A0A4U5MKP9"/>
<evidence type="ECO:0000259" key="18">
    <source>
        <dbReference type="Pfam" id="PF22924"/>
    </source>
</evidence>
<dbReference type="InterPro" id="IPR046373">
    <property type="entry name" value="Acyl-CoA_Oxase/DH_mid-dom_sf"/>
</dbReference>
<keyword evidence="9" id="KW-0067">ATP-binding</keyword>
<dbReference type="InterPro" id="IPR002655">
    <property type="entry name" value="Acyl-CoA_oxidase_C"/>
</dbReference>
<keyword evidence="6" id="KW-0547">Nucleotide-binding</keyword>
<comment type="caution">
    <text evidence="19">The sequence shown here is derived from an EMBL/GenBank/DDBJ whole genome shotgun (WGS) entry which is preliminary data.</text>
</comment>
<keyword evidence="11" id="KW-0443">Lipid metabolism</keyword>
<keyword evidence="7 13" id="KW-0274">FAD</keyword>
<dbReference type="PANTHER" id="PTHR10909">
    <property type="entry name" value="ELECTRON TRANSPORT OXIDOREDUCTASE"/>
    <property type="match status" value="1"/>
</dbReference>
<accession>A0A4U5MKP9</accession>
<dbReference type="Proteomes" id="UP000298663">
    <property type="component" value="Unassembled WGS sequence"/>
</dbReference>
<dbReference type="GO" id="GO:0005777">
    <property type="term" value="C:peroxisome"/>
    <property type="evidence" value="ECO:0007669"/>
    <property type="project" value="UniProtKB-SubCell"/>
</dbReference>
<evidence type="ECO:0000313" key="20">
    <source>
        <dbReference type="Proteomes" id="UP000298663"/>
    </source>
</evidence>
<reference evidence="19 20" key="2">
    <citation type="journal article" date="2019" name="G3 (Bethesda)">
        <title>Hybrid Assembly of the Genome of the Entomopathogenic Nematode Steinernema carpocapsae Identifies the X-Chromosome.</title>
        <authorList>
            <person name="Serra L."/>
            <person name="Macchietto M."/>
            <person name="Macias-Munoz A."/>
            <person name="McGill C.J."/>
            <person name="Rodriguez I.M."/>
            <person name="Rodriguez B."/>
            <person name="Murad R."/>
            <person name="Mortazavi A."/>
        </authorList>
    </citation>
    <scope>NUCLEOTIDE SEQUENCE [LARGE SCALE GENOMIC DNA]</scope>
    <source>
        <strain evidence="19 20">ALL</strain>
    </source>
</reference>
<evidence type="ECO:0000256" key="12">
    <source>
        <dbReference type="ARBA" id="ARBA00023140"/>
    </source>
</evidence>
<evidence type="ECO:0000259" key="17">
    <source>
        <dbReference type="Pfam" id="PF14749"/>
    </source>
</evidence>
<keyword evidence="5 13" id="KW-0285">Flavoprotein</keyword>
<organism evidence="19 20">
    <name type="scientific">Steinernema carpocapsae</name>
    <name type="common">Entomopathogenic nematode</name>
    <dbReference type="NCBI Taxonomy" id="34508"/>
    <lineage>
        <taxon>Eukaryota</taxon>
        <taxon>Metazoa</taxon>
        <taxon>Ecdysozoa</taxon>
        <taxon>Nematoda</taxon>
        <taxon>Chromadorea</taxon>
        <taxon>Rhabditida</taxon>
        <taxon>Tylenchina</taxon>
        <taxon>Panagrolaimomorpha</taxon>
        <taxon>Strongyloidoidea</taxon>
        <taxon>Steinernematidae</taxon>
        <taxon>Steinernema</taxon>
    </lineage>
</organism>
<dbReference type="PIRSF" id="PIRSF000168">
    <property type="entry name" value="Acyl-CoA_oxidase"/>
    <property type="match status" value="1"/>
</dbReference>
<evidence type="ECO:0000256" key="11">
    <source>
        <dbReference type="ARBA" id="ARBA00023098"/>
    </source>
</evidence>
<evidence type="ECO:0000256" key="5">
    <source>
        <dbReference type="ARBA" id="ARBA00022630"/>
    </source>
</evidence>
<comment type="similarity">
    <text evidence="4 13">Belongs to the acyl-CoA oxidase family.</text>
</comment>
<dbReference type="GO" id="GO:0033540">
    <property type="term" value="P:fatty acid beta-oxidation using acyl-CoA oxidase"/>
    <property type="evidence" value="ECO:0007669"/>
    <property type="project" value="TreeGrafter"/>
</dbReference>
<evidence type="ECO:0000256" key="15">
    <source>
        <dbReference type="PIRSR" id="PIRSR000168-2"/>
    </source>
</evidence>
<dbReference type="EMBL" id="AZBU02000007">
    <property type="protein sequence ID" value="TKR69693.1"/>
    <property type="molecule type" value="Genomic_DNA"/>
</dbReference>
<dbReference type="Pfam" id="PF14749">
    <property type="entry name" value="Acyl-CoA_ox_N"/>
    <property type="match status" value="1"/>
</dbReference>
<keyword evidence="12" id="KW-0576">Peroxisome</keyword>
<evidence type="ECO:0000256" key="7">
    <source>
        <dbReference type="ARBA" id="ARBA00022827"/>
    </source>
</evidence>
<feature type="binding site" evidence="15">
    <location>
        <position position="71"/>
    </location>
    <ligand>
        <name>FAD</name>
        <dbReference type="ChEBI" id="CHEBI:57692"/>
    </ligand>
</feature>
<dbReference type="Pfam" id="PF01756">
    <property type="entry name" value="ACOX"/>
    <property type="match status" value="1"/>
</dbReference>
<feature type="domain" description="Acyl-CoA oxidase C-terminal" evidence="16">
    <location>
        <begin position="415"/>
        <end position="591"/>
    </location>
</feature>
<evidence type="ECO:0000256" key="8">
    <source>
        <dbReference type="ARBA" id="ARBA00022832"/>
    </source>
</evidence>
<proteinExistence type="inferred from homology"/>
<dbReference type="InterPro" id="IPR037069">
    <property type="entry name" value="AcylCoA_DH/ox_N_sf"/>
</dbReference>
<evidence type="ECO:0000256" key="1">
    <source>
        <dbReference type="ARBA" id="ARBA00001974"/>
    </source>
</evidence>
<name>A0A4U5MKP9_STECR</name>
<evidence type="ECO:0000256" key="2">
    <source>
        <dbReference type="ARBA" id="ARBA00004275"/>
    </source>
</evidence>
<dbReference type="Gene3D" id="2.40.110.10">
    <property type="entry name" value="Butyryl-CoA Dehydrogenase, subunit A, domain 2"/>
    <property type="match status" value="1"/>
</dbReference>
<evidence type="ECO:0000256" key="10">
    <source>
        <dbReference type="ARBA" id="ARBA00023002"/>
    </source>
</evidence>
<feature type="binding site" evidence="15">
    <location>
        <position position="111"/>
    </location>
    <ligand>
        <name>FAD</name>
        <dbReference type="ChEBI" id="CHEBI:57692"/>
    </ligand>
</feature>
<evidence type="ECO:0000256" key="9">
    <source>
        <dbReference type="ARBA" id="ARBA00022840"/>
    </source>
</evidence>
<dbReference type="InterPro" id="IPR055060">
    <property type="entry name" value="ACOX_C_alpha1"/>
</dbReference>
<dbReference type="FunFam" id="1.20.140.10:FF:000005">
    <property type="entry name" value="Acyl-coenzyme A oxidase"/>
    <property type="match status" value="1"/>
</dbReference>
<comment type="cofactor">
    <cofactor evidence="1">
        <name>FAD</name>
        <dbReference type="ChEBI" id="CHEBI:57692"/>
    </cofactor>
</comment>